<proteinExistence type="predicted"/>
<evidence type="ECO:0000313" key="1">
    <source>
        <dbReference type="EMBL" id="SFI40674.1"/>
    </source>
</evidence>
<protein>
    <submittedName>
        <fullName evidence="1">Uncharacterized protein</fullName>
    </submittedName>
</protein>
<keyword evidence="2" id="KW-1185">Reference proteome</keyword>
<dbReference type="EMBL" id="FOQY01000003">
    <property type="protein sequence ID" value="SFI40674.1"/>
    <property type="molecule type" value="Genomic_DNA"/>
</dbReference>
<name>A0A1I3HY88_9ACTN</name>
<accession>A0A1I3HY88</accession>
<dbReference type="AlphaFoldDB" id="A0A1I3HY88"/>
<dbReference type="Proteomes" id="UP000199111">
    <property type="component" value="Unassembled WGS sequence"/>
</dbReference>
<dbReference type="GeneID" id="96296839"/>
<evidence type="ECO:0000313" key="2">
    <source>
        <dbReference type="Proteomes" id="UP000199111"/>
    </source>
</evidence>
<sequence length="367" mass="39634">MWGWGLTMTAGLDSIGFGVLGVPLPPDTTELERQAGVLESAAGSRRSLGDDGARAHRLGAGNAGIANDALDEHVTGKAGLLSRTTAQTQHVSVAASVSQIATTVVKWAGGLLAGLAGLAGLAALTPQGRAMLVLRLRPFAHRVQGWIRAAMQSVGRLFTRLADLVRGTTARQRIGQQLTAEQRLMSAQWQRTVAERTRAIQTKAVRARISTNQATASMGRAEGQLNSAESSLRNARNTVNARADAAYARGEIDAATRARLQAGREGWANHPWLDDLDRMHLSQQASRLAQVEARLGRHPATHLTDAQRHVNEGLDIARRTGVDASDLHNLQREVADLAFRRSELVDRAWTTRMDINGPFKIQDVYPV</sequence>
<gene>
    <name evidence="1" type="ORF">SAMN05216275_10364</name>
</gene>
<reference evidence="2" key="1">
    <citation type="submission" date="2016-10" db="EMBL/GenBank/DDBJ databases">
        <authorList>
            <person name="Varghese N."/>
            <person name="Submissions S."/>
        </authorList>
    </citation>
    <scope>NUCLEOTIDE SEQUENCE [LARGE SCALE GENOMIC DNA]</scope>
    <source>
        <strain evidence="2">CGMCC 4.2126</strain>
    </source>
</reference>
<dbReference type="RefSeq" id="WP_093885843.1">
    <property type="nucleotide sequence ID" value="NZ_FOQY01000003.1"/>
</dbReference>
<organism evidence="1 2">
    <name type="scientific">Streptosporangium canum</name>
    <dbReference type="NCBI Taxonomy" id="324952"/>
    <lineage>
        <taxon>Bacteria</taxon>
        <taxon>Bacillati</taxon>
        <taxon>Actinomycetota</taxon>
        <taxon>Actinomycetes</taxon>
        <taxon>Streptosporangiales</taxon>
        <taxon>Streptosporangiaceae</taxon>
        <taxon>Streptosporangium</taxon>
    </lineage>
</organism>